<dbReference type="InterPro" id="IPR055346">
    <property type="entry name" value="Fe-S_cluster_assembly_SufBD"/>
</dbReference>
<feature type="domain" description="SUF system FeS cluster assembly SufBD core" evidence="2">
    <location>
        <begin position="163"/>
        <end position="392"/>
    </location>
</feature>
<dbReference type="InterPro" id="IPR037284">
    <property type="entry name" value="SUF_FeS_clus_asmbl_SufBD_sf"/>
</dbReference>
<dbReference type="OrthoDB" id="9768262at2"/>
<evidence type="ECO:0000256" key="1">
    <source>
        <dbReference type="ARBA" id="ARBA00043967"/>
    </source>
</evidence>
<dbReference type="Proteomes" id="UP000007463">
    <property type="component" value="Chromosome"/>
</dbReference>
<dbReference type="InterPro" id="IPR000825">
    <property type="entry name" value="SUF_FeS_clus_asmbl_SufBD_core"/>
</dbReference>
<reference evidence="5" key="2">
    <citation type="submission" date="2011-02" db="EMBL/GenBank/DDBJ databases">
        <title>The complete genome of Fluviicola taffensis DSM 16823.</title>
        <authorList>
            <consortium name="US DOE Joint Genome Institute (JGI-PGF)"/>
            <person name="Lucas S."/>
            <person name="Copeland A."/>
            <person name="Lapidus A."/>
            <person name="Bruce D."/>
            <person name="Goodwin L."/>
            <person name="Pitluck S."/>
            <person name="Kyrpides N."/>
            <person name="Mavromatis K."/>
            <person name="Ivanova N."/>
            <person name="Mikhailova N."/>
            <person name="Pagani I."/>
            <person name="Chertkov O."/>
            <person name="Detter J.C."/>
            <person name="Han C."/>
            <person name="Tapia R."/>
            <person name="Land M."/>
            <person name="Hauser L."/>
            <person name="Markowitz V."/>
            <person name="Cheng J.-F."/>
            <person name="Hugenholtz P."/>
            <person name="Woyke T."/>
            <person name="Wu D."/>
            <person name="Tindall B."/>
            <person name="Pomrenke H.G."/>
            <person name="Brambilla E."/>
            <person name="Klenk H.-P."/>
            <person name="Eisen J.A."/>
        </authorList>
    </citation>
    <scope>NUCLEOTIDE SEQUENCE [LARGE SCALE GENOMIC DNA]</scope>
    <source>
        <strain evidence="5">DSM 16823 / RW262 / RW262</strain>
    </source>
</reference>
<dbReference type="AlphaFoldDB" id="F2I9B5"/>
<name>F2I9B5_FLUTR</name>
<dbReference type="KEGG" id="fte:Fluta_2086"/>
<dbReference type="RefSeq" id="WP_013686842.1">
    <property type="nucleotide sequence ID" value="NC_015321.1"/>
</dbReference>
<dbReference type="HOGENOM" id="CLU_026231_5_2_10"/>
<sequence length="422" mass="46913">MQTIEKESAASVNWQLKGNFLLNATLRQKALEILEQTAFPTTRTEAWKYTRVAKIKNSTLSVQENPITVNGYFGLEENSIQYVFVNGHFSAELSSKSFPDGVKILPLSQMDEAEVLVLGRNVGLDGEIFSSINTAYVTDGLYVHVSAKMQIEPTIEIIQINTGKNILTNLRHVLVAEAFSKVQLIQRSLSVNGTENFTNVISEIHVGKNAYVTIDKLQEEDESCSQISTELVNQHQDSNFTINTVTLNGALVRNNLTIEVDGQNCETHLNGAYILNGNQHVDNHTIVDHKVANCESFELYKGVIDGKATAVFNGKVYVRKDAQKINAFQSNGNVLLSNDATVNSKPELEIYADDVKCSHGSTTGQLDEEAVFYLRARGLSEASARQLMVGAFIEDVIQKIENQAVTNRIHTILKERFNWVIE</sequence>
<accession>F2I9B5</accession>
<dbReference type="InterPro" id="IPR011542">
    <property type="entry name" value="SUF_FeS_clus_asmbl_SufD"/>
</dbReference>
<proteinExistence type="inferred from homology"/>
<organism evidence="4 5">
    <name type="scientific">Fluviicola taffensis (strain DSM 16823 / NCIMB 13979 / RW262)</name>
    <dbReference type="NCBI Taxonomy" id="755732"/>
    <lineage>
        <taxon>Bacteria</taxon>
        <taxon>Pseudomonadati</taxon>
        <taxon>Bacteroidota</taxon>
        <taxon>Flavobacteriia</taxon>
        <taxon>Flavobacteriales</taxon>
        <taxon>Crocinitomicaceae</taxon>
        <taxon>Fluviicola</taxon>
    </lineage>
</organism>
<gene>
    <name evidence="4" type="ordered locus">Fluta_2086</name>
</gene>
<dbReference type="NCBIfam" id="TIGR01981">
    <property type="entry name" value="sufD"/>
    <property type="match status" value="1"/>
</dbReference>
<evidence type="ECO:0000259" key="2">
    <source>
        <dbReference type="Pfam" id="PF01458"/>
    </source>
</evidence>
<feature type="domain" description="SUF system FeS cluster assembly SufBD N-terminal" evidence="3">
    <location>
        <begin position="25"/>
        <end position="157"/>
    </location>
</feature>
<evidence type="ECO:0000313" key="4">
    <source>
        <dbReference type="EMBL" id="AEA44072.1"/>
    </source>
</evidence>
<dbReference type="STRING" id="755732.Fluta_2086"/>
<dbReference type="eggNOG" id="COG0719">
    <property type="taxonomic scope" value="Bacteria"/>
</dbReference>
<dbReference type="GO" id="GO:0016226">
    <property type="term" value="P:iron-sulfur cluster assembly"/>
    <property type="evidence" value="ECO:0007669"/>
    <property type="project" value="InterPro"/>
</dbReference>
<evidence type="ECO:0000259" key="3">
    <source>
        <dbReference type="Pfam" id="PF19295"/>
    </source>
</evidence>
<dbReference type="InterPro" id="IPR045595">
    <property type="entry name" value="SufBD_N"/>
</dbReference>
<protein>
    <submittedName>
        <fullName evidence="4">FeS assembly protein SufD</fullName>
    </submittedName>
</protein>
<reference evidence="4 5" key="1">
    <citation type="journal article" date="2011" name="Stand. Genomic Sci.">
        <title>Complete genome sequence of the gliding freshwater bacterium Fluviicola taffensis type strain (RW262).</title>
        <authorList>
            <person name="Woyke T."/>
            <person name="Chertkov O."/>
            <person name="Lapidus A."/>
            <person name="Nolan M."/>
            <person name="Lucas S."/>
            <person name="Del Rio T.G."/>
            <person name="Tice H."/>
            <person name="Cheng J.F."/>
            <person name="Tapia R."/>
            <person name="Han C."/>
            <person name="Goodwin L."/>
            <person name="Pitluck S."/>
            <person name="Liolios K."/>
            <person name="Pagani I."/>
            <person name="Ivanova N."/>
            <person name="Huntemann M."/>
            <person name="Mavromatis K."/>
            <person name="Mikhailova N."/>
            <person name="Pati A."/>
            <person name="Chen A."/>
            <person name="Palaniappan K."/>
            <person name="Land M."/>
            <person name="Hauser L."/>
            <person name="Brambilla E.M."/>
            <person name="Rohde M."/>
            <person name="Mwirichia R."/>
            <person name="Sikorski J."/>
            <person name="Tindall B.J."/>
            <person name="Goker M."/>
            <person name="Bristow J."/>
            <person name="Eisen J.A."/>
            <person name="Markowitz V."/>
            <person name="Hugenholtz P."/>
            <person name="Klenk H.P."/>
            <person name="Kyrpides N.C."/>
        </authorList>
    </citation>
    <scope>NUCLEOTIDE SEQUENCE [LARGE SCALE GENOMIC DNA]</scope>
    <source>
        <strain evidence="5">DSM 16823 / RW262 / RW262</strain>
    </source>
</reference>
<dbReference type="PANTHER" id="PTHR43575">
    <property type="entry name" value="PROTEIN ABCI7, CHLOROPLASTIC"/>
    <property type="match status" value="1"/>
</dbReference>
<dbReference type="PANTHER" id="PTHR43575:SF1">
    <property type="entry name" value="PROTEIN ABCI7, CHLOROPLASTIC"/>
    <property type="match status" value="1"/>
</dbReference>
<comment type="similarity">
    <text evidence="1">Belongs to the iron-sulfur cluster assembly SufBD family.</text>
</comment>
<dbReference type="EMBL" id="CP002542">
    <property type="protein sequence ID" value="AEA44072.1"/>
    <property type="molecule type" value="Genomic_DNA"/>
</dbReference>
<keyword evidence="5" id="KW-1185">Reference proteome</keyword>
<dbReference type="Pfam" id="PF01458">
    <property type="entry name" value="SUFBD_core"/>
    <property type="match status" value="1"/>
</dbReference>
<dbReference type="Pfam" id="PF19295">
    <property type="entry name" value="SufBD_N"/>
    <property type="match status" value="1"/>
</dbReference>
<dbReference type="SUPFAM" id="SSF101960">
    <property type="entry name" value="Stabilizer of iron transporter SufD"/>
    <property type="match status" value="1"/>
</dbReference>
<evidence type="ECO:0000313" key="5">
    <source>
        <dbReference type="Proteomes" id="UP000007463"/>
    </source>
</evidence>